<evidence type="ECO:0000256" key="4">
    <source>
        <dbReference type="ARBA" id="ARBA00022989"/>
    </source>
</evidence>
<gene>
    <name evidence="8" type="ORF">H9982_04865</name>
</gene>
<feature type="transmembrane region" description="Helical" evidence="7">
    <location>
        <begin position="145"/>
        <end position="164"/>
    </location>
</feature>
<reference evidence="8" key="1">
    <citation type="journal article" date="2021" name="PeerJ">
        <title>Extensive microbial diversity within the chicken gut microbiome revealed by metagenomics and culture.</title>
        <authorList>
            <person name="Gilroy R."/>
            <person name="Ravi A."/>
            <person name="Getino M."/>
            <person name="Pursley I."/>
            <person name="Horton D.L."/>
            <person name="Alikhan N.F."/>
            <person name="Baker D."/>
            <person name="Gharbi K."/>
            <person name="Hall N."/>
            <person name="Watson M."/>
            <person name="Adriaenssens E.M."/>
            <person name="Foster-Nyarko E."/>
            <person name="Jarju S."/>
            <person name="Secka A."/>
            <person name="Antonio M."/>
            <person name="Oren A."/>
            <person name="Chaudhuri R.R."/>
            <person name="La Ragione R."/>
            <person name="Hildebrand F."/>
            <person name="Pallen M.J."/>
        </authorList>
    </citation>
    <scope>NUCLEOTIDE SEQUENCE</scope>
    <source>
        <strain evidence="8">ChiHjej12B11-16260</strain>
    </source>
</reference>
<evidence type="ECO:0000256" key="3">
    <source>
        <dbReference type="ARBA" id="ARBA00022692"/>
    </source>
</evidence>
<feature type="transmembrane region" description="Helical" evidence="7">
    <location>
        <begin position="12"/>
        <end position="33"/>
    </location>
</feature>
<keyword evidence="5 7" id="KW-0472">Membrane</keyword>
<organism evidence="8 9">
    <name type="scientific">Candidatus Barnesiella excrementipullorum</name>
    <dbReference type="NCBI Taxonomy" id="2838479"/>
    <lineage>
        <taxon>Bacteria</taxon>
        <taxon>Pseudomonadati</taxon>
        <taxon>Bacteroidota</taxon>
        <taxon>Bacteroidia</taxon>
        <taxon>Bacteroidales</taxon>
        <taxon>Barnesiellaceae</taxon>
        <taxon>Barnesiella</taxon>
    </lineage>
</organism>
<dbReference type="Gene3D" id="1.20.1740.10">
    <property type="entry name" value="Amino acid/polyamine transporter I"/>
    <property type="match status" value="1"/>
</dbReference>
<dbReference type="GO" id="GO:0016020">
    <property type="term" value="C:membrane"/>
    <property type="evidence" value="ECO:0007669"/>
    <property type="project" value="UniProtKB-SubCell"/>
</dbReference>
<comment type="caution">
    <text evidence="8">The sequence shown here is derived from an EMBL/GenBank/DDBJ whole genome shotgun (WGS) entry which is preliminary data.</text>
</comment>
<comment type="subcellular location">
    <subcellularLocation>
        <location evidence="1">Membrane</location>
        <topology evidence="1">Multi-pass membrane protein</topology>
    </subcellularLocation>
</comment>
<name>A0A9D2APH9_9BACT</name>
<feature type="transmembrane region" description="Helical" evidence="7">
    <location>
        <begin position="413"/>
        <end position="439"/>
    </location>
</feature>
<evidence type="ECO:0000313" key="8">
    <source>
        <dbReference type="EMBL" id="HIX45532.1"/>
    </source>
</evidence>
<feature type="transmembrane region" description="Helical" evidence="7">
    <location>
        <begin position="218"/>
        <end position="242"/>
    </location>
</feature>
<evidence type="ECO:0000256" key="5">
    <source>
        <dbReference type="ARBA" id="ARBA00023136"/>
    </source>
</evidence>
<keyword evidence="2 6" id="KW-0813">Transport</keyword>
<keyword evidence="6" id="KW-0769">Symport</keyword>
<proteinExistence type="inferred from homology"/>
<dbReference type="InterPro" id="IPR037272">
    <property type="entry name" value="SNS_sf"/>
</dbReference>
<dbReference type="PROSITE" id="PS00610">
    <property type="entry name" value="NA_NEUROTRAN_SYMP_1"/>
    <property type="match status" value="1"/>
</dbReference>
<feature type="transmembrane region" description="Helical" evidence="7">
    <location>
        <begin position="90"/>
        <end position="111"/>
    </location>
</feature>
<feature type="transmembrane region" description="Helical" evidence="7">
    <location>
        <begin position="254"/>
        <end position="280"/>
    </location>
</feature>
<dbReference type="GO" id="GO:0015293">
    <property type="term" value="F:symporter activity"/>
    <property type="evidence" value="ECO:0007669"/>
    <property type="project" value="UniProtKB-KW"/>
</dbReference>
<feature type="transmembrane region" description="Helical" evidence="7">
    <location>
        <begin position="300"/>
        <end position="323"/>
    </location>
</feature>
<dbReference type="PROSITE" id="PS50267">
    <property type="entry name" value="NA_NEUROTRAN_SYMP_3"/>
    <property type="match status" value="1"/>
</dbReference>
<dbReference type="PANTHER" id="PTHR42948">
    <property type="entry name" value="TRANSPORTER"/>
    <property type="match status" value="1"/>
</dbReference>
<evidence type="ECO:0000256" key="1">
    <source>
        <dbReference type="ARBA" id="ARBA00004141"/>
    </source>
</evidence>
<dbReference type="InterPro" id="IPR000175">
    <property type="entry name" value="Na/ntran_symport"/>
</dbReference>
<dbReference type="CDD" id="cd10336">
    <property type="entry name" value="SLC6sbd_Tyt1-Like"/>
    <property type="match status" value="1"/>
</dbReference>
<dbReference type="AlphaFoldDB" id="A0A9D2APH9"/>
<keyword evidence="4 7" id="KW-1133">Transmembrane helix</keyword>
<evidence type="ECO:0000256" key="7">
    <source>
        <dbReference type="SAM" id="Phobius"/>
    </source>
</evidence>
<dbReference type="InterPro" id="IPR047218">
    <property type="entry name" value="YocR/YhdH-like"/>
</dbReference>
<feature type="transmembrane region" description="Helical" evidence="7">
    <location>
        <begin position="376"/>
        <end position="393"/>
    </location>
</feature>
<comment type="similarity">
    <text evidence="6">Belongs to the sodium:neurotransmitter symporter (SNF) (TC 2.A.22) family.</text>
</comment>
<feature type="transmembrane region" description="Helical" evidence="7">
    <location>
        <begin position="343"/>
        <end position="364"/>
    </location>
</feature>
<accession>A0A9D2APH9</accession>
<feature type="transmembrane region" description="Helical" evidence="7">
    <location>
        <begin position="176"/>
        <end position="198"/>
    </location>
</feature>
<sequence>MASHHAGNRDSFASSFGVLMALVGSAIGLGNLWRFPYLAGVNGGAAFIIIYIAFVFVICLPIMLAEFVVGRRSHANTYGAFSVLAPGSKWPVIGIITVATASIILAFYSVVGGWTADYLVMALTFNLPDSNATSHFFREVTASPLRPQLFTMLFLVLTAGILMTGIKNGIEKYSKILMPLLFVVVIIIAVRSVTLSGASEGLKFLFKPDFSKVTGTTVLEALGQAFFSSSIGIGTILTYASYVNKQENMVATSFLTSLSNVVFALIAGVAIMPAVFAFGLSPEEGPGLAFTTLPQVFAQLPGGALIAILFFFMMLVAALTSSISLLEVPVTYLVEEFKLPRKVAVAVAFVVCLVMAMLCSLYEVVFNLCDSLTANYLMPVSALLLVIFVGWRMKKVDIEDELSNSYTLPYPRWLYDTVYYLLRYLAPVVIVIVLLYGLIS</sequence>
<reference evidence="8" key="2">
    <citation type="submission" date="2021-04" db="EMBL/GenBank/DDBJ databases">
        <authorList>
            <person name="Gilroy R."/>
        </authorList>
    </citation>
    <scope>NUCLEOTIDE SEQUENCE</scope>
    <source>
        <strain evidence="8">ChiHjej12B11-16260</strain>
    </source>
</reference>
<feature type="transmembrane region" description="Helical" evidence="7">
    <location>
        <begin position="45"/>
        <end position="69"/>
    </location>
</feature>
<dbReference type="Pfam" id="PF00209">
    <property type="entry name" value="SNF"/>
    <property type="match status" value="2"/>
</dbReference>
<dbReference type="EMBL" id="DXFB01000129">
    <property type="protein sequence ID" value="HIX45532.1"/>
    <property type="molecule type" value="Genomic_DNA"/>
</dbReference>
<dbReference type="PANTHER" id="PTHR42948:SF1">
    <property type="entry name" value="TRANSPORTER"/>
    <property type="match status" value="1"/>
</dbReference>
<dbReference type="NCBIfam" id="NF037979">
    <property type="entry name" value="Na_transp"/>
    <property type="match status" value="1"/>
</dbReference>
<evidence type="ECO:0000256" key="6">
    <source>
        <dbReference type="RuleBase" id="RU003732"/>
    </source>
</evidence>
<dbReference type="Proteomes" id="UP000824246">
    <property type="component" value="Unassembled WGS sequence"/>
</dbReference>
<evidence type="ECO:0000256" key="2">
    <source>
        <dbReference type="ARBA" id="ARBA00022448"/>
    </source>
</evidence>
<evidence type="ECO:0000313" key="9">
    <source>
        <dbReference type="Proteomes" id="UP000824246"/>
    </source>
</evidence>
<dbReference type="SUPFAM" id="SSF161070">
    <property type="entry name" value="SNF-like"/>
    <property type="match status" value="1"/>
</dbReference>
<keyword evidence="3 6" id="KW-0812">Transmembrane</keyword>
<dbReference type="PRINTS" id="PR00176">
    <property type="entry name" value="NANEUSMPORT"/>
</dbReference>
<protein>
    <recommendedName>
        <fullName evidence="6">Transporter</fullName>
    </recommendedName>
</protein>